<evidence type="ECO:0000256" key="1">
    <source>
        <dbReference type="ARBA" id="ARBA00004141"/>
    </source>
</evidence>
<dbReference type="SUPFAM" id="SSF90112">
    <property type="entry name" value="Neurotransmitter-gated ion-channel transmembrane pore"/>
    <property type="match status" value="1"/>
</dbReference>
<dbReference type="Pfam" id="PF02932">
    <property type="entry name" value="Neur_chan_memb"/>
    <property type="match status" value="1"/>
</dbReference>
<dbReference type="PANTHER" id="PTHR18945">
    <property type="entry name" value="NEUROTRANSMITTER GATED ION CHANNEL"/>
    <property type="match status" value="1"/>
</dbReference>
<dbReference type="SUPFAM" id="SSF63712">
    <property type="entry name" value="Nicotinic receptor ligand binding domain-like"/>
    <property type="match status" value="1"/>
</dbReference>
<keyword evidence="2 5" id="KW-0812">Transmembrane</keyword>
<proteinExistence type="inferred from homology"/>
<dbReference type="InterPro" id="IPR006029">
    <property type="entry name" value="Neurotrans-gated_channel_TM"/>
</dbReference>
<keyword evidence="9" id="KW-1185">Reference proteome</keyword>
<evidence type="ECO:0000256" key="3">
    <source>
        <dbReference type="ARBA" id="ARBA00022989"/>
    </source>
</evidence>
<dbReference type="Gene3D" id="2.70.170.10">
    <property type="entry name" value="Neurotransmitter-gated ion-channel ligand-binding domain"/>
    <property type="match status" value="1"/>
</dbReference>
<dbReference type="GO" id="GO:0016020">
    <property type="term" value="C:membrane"/>
    <property type="evidence" value="ECO:0007669"/>
    <property type="project" value="UniProtKB-SubCell"/>
</dbReference>
<accession>A0ABD0LE69</accession>
<dbReference type="CDD" id="cd18989">
    <property type="entry name" value="LGIC_ECD_cation"/>
    <property type="match status" value="1"/>
</dbReference>
<comment type="caution">
    <text evidence="8">The sequence shown here is derived from an EMBL/GenBank/DDBJ whole genome shotgun (WGS) entry which is preliminary data.</text>
</comment>
<dbReference type="InterPro" id="IPR006202">
    <property type="entry name" value="Neur_chan_lig-bd"/>
</dbReference>
<feature type="domain" description="Neurotransmitter-gated ion-channel ligand-binding" evidence="6">
    <location>
        <begin position="34"/>
        <end position="237"/>
    </location>
</feature>
<keyword evidence="5" id="KW-0407">Ion channel</keyword>
<keyword evidence="5" id="KW-0813">Transport</keyword>
<organism evidence="8 9">
    <name type="scientific">Batillaria attramentaria</name>
    <dbReference type="NCBI Taxonomy" id="370345"/>
    <lineage>
        <taxon>Eukaryota</taxon>
        <taxon>Metazoa</taxon>
        <taxon>Spiralia</taxon>
        <taxon>Lophotrochozoa</taxon>
        <taxon>Mollusca</taxon>
        <taxon>Gastropoda</taxon>
        <taxon>Caenogastropoda</taxon>
        <taxon>Sorbeoconcha</taxon>
        <taxon>Cerithioidea</taxon>
        <taxon>Batillariidae</taxon>
        <taxon>Batillaria</taxon>
    </lineage>
</organism>
<evidence type="ECO:0000313" key="9">
    <source>
        <dbReference type="Proteomes" id="UP001519460"/>
    </source>
</evidence>
<dbReference type="InterPro" id="IPR036719">
    <property type="entry name" value="Neuro-gated_channel_TM_sf"/>
</dbReference>
<dbReference type="EMBL" id="JACVVK020000055">
    <property type="protein sequence ID" value="KAK7497771.1"/>
    <property type="molecule type" value="Genomic_DNA"/>
</dbReference>
<feature type="signal peptide" evidence="5">
    <location>
        <begin position="1"/>
        <end position="25"/>
    </location>
</feature>
<dbReference type="InterPro" id="IPR036734">
    <property type="entry name" value="Neur_chan_lig-bd_sf"/>
</dbReference>
<sequence length="434" mass="48209">MAFLKALTIFVSIFISTCLRGHVTSAQTYHEADAIFNDVIRNASTTVRPMVNQSDTLRVFVTFNLMAVTQVDEVRQELACNAWLNLSWTDELRTWLPEQYGGIKVVHPDPVDIWRARVMVSNSLQDRDIFKDAHAPVFLFSDGSTRWYPGGIFFTSCVMTVTVFPFDSHDCSLLFLSIGFYAEELVFEPVSPEANLRGYSHNGEWELTSTSVSPLQIPVADETFSGFKVTLRLTRRPWFFLLNVVMPIMLLSLLNFMVFVLPNDCGEKVTFGTTILLSQAVYMSVVTNLLPQNSYDGMPLVLVYLFFVLVLCSVAVATSIVVVAFDKKLKCNDDKGLTPEADTVTNNLADVPQSESKDGLLRNRIHPVNSGPALDNVVEEKKPASDVKRAKAKVCLAKAARICCGSNALHLSVFLVLWSVMTALFLLHGVSVAA</sequence>
<feature type="transmembrane region" description="Helical" evidence="5">
    <location>
        <begin position="302"/>
        <end position="325"/>
    </location>
</feature>
<reference evidence="8 9" key="1">
    <citation type="journal article" date="2023" name="Sci. Data">
        <title>Genome assembly of the Korean intertidal mud-creeper Batillaria attramentaria.</title>
        <authorList>
            <person name="Patra A.K."/>
            <person name="Ho P.T."/>
            <person name="Jun S."/>
            <person name="Lee S.J."/>
            <person name="Kim Y."/>
            <person name="Won Y.J."/>
        </authorList>
    </citation>
    <scope>NUCLEOTIDE SEQUENCE [LARGE SCALE GENOMIC DNA]</scope>
    <source>
        <strain evidence="8">Wonlab-2016</strain>
    </source>
</reference>
<dbReference type="InterPro" id="IPR006201">
    <property type="entry name" value="Neur_channel"/>
</dbReference>
<comment type="similarity">
    <text evidence="5">Belongs to the ligand-gated ion channel (TC 1.A.9) family.</text>
</comment>
<name>A0ABD0LE69_9CAEN</name>
<dbReference type="AlphaFoldDB" id="A0ABD0LE69"/>
<gene>
    <name evidence="8" type="ORF">BaRGS_00010905</name>
</gene>
<dbReference type="GO" id="GO:0034220">
    <property type="term" value="P:monoatomic ion transmembrane transport"/>
    <property type="evidence" value="ECO:0007669"/>
    <property type="project" value="UniProtKB-KW"/>
</dbReference>
<dbReference type="Gene3D" id="1.20.58.390">
    <property type="entry name" value="Neurotransmitter-gated ion-channel transmembrane domain"/>
    <property type="match status" value="1"/>
</dbReference>
<keyword evidence="4 5" id="KW-0472">Membrane</keyword>
<protein>
    <submittedName>
        <fullName evidence="8">Uncharacterized protein</fullName>
    </submittedName>
</protein>
<feature type="transmembrane region" description="Helical" evidence="5">
    <location>
        <begin position="269"/>
        <end position="290"/>
    </location>
</feature>
<dbReference type="PRINTS" id="PR00252">
    <property type="entry name" value="NRIONCHANNEL"/>
</dbReference>
<dbReference type="Proteomes" id="UP001519460">
    <property type="component" value="Unassembled WGS sequence"/>
</dbReference>
<evidence type="ECO:0000313" key="8">
    <source>
        <dbReference type="EMBL" id="KAK7497771.1"/>
    </source>
</evidence>
<comment type="subcellular location">
    <subcellularLocation>
        <location evidence="1">Membrane</location>
        <topology evidence="1">Multi-pass membrane protein</topology>
    </subcellularLocation>
</comment>
<feature type="domain" description="Neurotransmitter-gated ion-channel transmembrane" evidence="7">
    <location>
        <begin position="245"/>
        <end position="328"/>
    </location>
</feature>
<evidence type="ECO:0000256" key="4">
    <source>
        <dbReference type="ARBA" id="ARBA00023136"/>
    </source>
</evidence>
<dbReference type="Pfam" id="PF02931">
    <property type="entry name" value="Neur_chan_LBD"/>
    <property type="match status" value="1"/>
</dbReference>
<evidence type="ECO:0000256" key="5">
    <source>
        <dbReference type="RuleBase" id="RU000687"/>
    </source>
</evidence>
<dbReference type="PROSITE" id="PS00236">
    <property type="entry name" value="NEUROTR_ION_CHANNEL"/>
    <property type="match status" value="1"/>
</dbReference>
<dbReference type="CDD" id="cd19051">
    <property type="entry name" value="LGIC_TM_cation"/>
    <property type="match status" value="1"/>
</dbReference>
<feature type="chain" id="PRO_5044529230" evidence="5">
    <location>
        <begin position="26"/>
        <end position="434"/>
    </location>
</feature>
<evidence type="ECO:0000256" key="2">
    <source>
        <dbReference type="ARBA" id="ARBA00022692"/>
    </source>
</evidence>
<feature type="transmembrane region" description="Helical" evidence="5">
    <location>
        <begin position="408"/>
        <end position="430"/>
    </location>
</feature>
<dbReference type="InterPro" id="IPR018000">
    <property type="entry name" value="Neurotransmitter_ion_chnl_CS"/>
</dbReference>
<feature type="transmembrane region" description="Helical" evidence="5">
    <location>
        <begin position="238"/>
        <end position="262"/>
    </location>
</feature>
<keyword evidence="3 5" id="KW-1133">Transmembrane helix</keyword>
<evidence type="ECO:0000259" key="6">
    <source>
        <dbReference type="Pfam" id="PF02931"/>
    </source>
</evidence>
<evidence type="ECO:0000259" key="7">
    <source>
        <dbReference type="Pfam" id="PF02932"/>
    </source>
</evidence>
<keyword evidence="5" id="KW-0406">Ion transport</keyword>
<keyword evidence="5" id="KW-0732">Signal</keyword>
<dbReference type="InterPro" id="IPR038050">
    <property type="entry name" value="Neuro_actylchol_rec"/>
</dbReference>